<evidence type="ECO:0000256" key="8">
    <source>
        <dbReference type="ARBA" id="ARBA00023270"/>
    </source>
</evidence>
<evidence type="ECO:0000313" key="14">
    <source>
        <dbReference type="Proteomes" id="UP000694925"/>
    </source>
</evidence>
<name>A0AAJ7JI09_9HYME</name>
<dbReference type="Pfam" id="PF00701">
    <property type="entry name" value="DHDPS"/>
    <property type="match status" value="1"/>
</dbReference>
<comment type="catalytic activity">
    <reaction evidence="10">
        <text>aceneuramate = aldehydo-N-acetyl-D-mannosamine + pyruvate</text>
        <dbReference type="Rhea" id="RHEA:23296"/>
        <dbReference type="ChEBI" id="CHEBI:15361"/>
        <dbReference type="ChEBI" id="CHEBI:17122"/>
        <dbReference type="ChEBI" id="CHEBI:173083"/>
        <dbReference type="EC" id="4.1.3.3"/>
    </reaction>
</comment>
<dbReference type="PANTHER" id="PTHR12128">
    <property type="entry name" value="DIHYDRODIPICOLINATE SYNTHASE"/>
    <property type="match status" value="1"/>
</dbReference>
<comment type="similarity">
    <text evidence="3">Belongs to the DapA family. NanA subfamily.</text>
</comment>
<evidence type="ECO:0000256" key="7">
    <source>
        <dbReference type="ARBA" id="ARBA00023239"/>
    </source>
</evidence>
<dbReference type="PANTHER" id="PTHR12128:SF21">
    <property type="entry name" value="N-ACETYLNEURAMINATE LYASE"/>
    <property type="match status" value="1"/>
</dbReference>
<dbReference type="SMART" id="SM01130">
    <property type="entry name" value="DHDPS"/>
    <property type="match status" value="1"/>
</dbReference>
<protein>
    <recommendedName>
        <fullName evidence="5">N-acetylneuraminate lyase</fullName>
        <ecNumber evidence="5">4.1.3.3</ecNumber>
    </recommendedName>
</protein>
<dbReference type="PROSITE" id="PS00665">
    <property type="entry name" value="DHDPS_1"/>
    <property type="match status" value="1"/>
</dbReference>
<dbReference type="GO" id="GO:0005737">
    <property type="term" value="C:cytoplasm"/>
    <property type="evidence" value="ECO:0007669"/>
    <property type="project" value="UniProtKB-SubCell"/>
</dbReference>
<evidence type="ECO:0000256" key="4">
    <source>
        <dbReference type="ARBA" id="ARBA00011881"/>
    </source>
</evidence>
<comment type="pathway">
    <text evidence="2">Amino-sugar metabolism; N-acetylneuraminate degradation.</text>
</comment>
<reference evidence="15" key="1">
    <citation type="submission" date="2025-08" db="UniProtKB">
        <authorList>
            <consortium name="RefSeq"/>
        </authorList>
    </citation>
    <scope>IDENTIFICATION</scope>
    <source>
        <tissue evidence="15">Whole body</tissue>
    </source>
</reference>
<dbReference type="InterPro" id="IPR002220">
    <property type="entry name" value="DapA-like"/>
</dbReference>
<evidence type="ECO:0000256" key="5">
    <source>
        <dbReference type="ARBA" id="ARBA00012911"/>
    </source>
</evidence>
<dbReference type="Gene3D" id="3.20.20.70">
    <property type="entry name" value="Aldolase class I"/>
    <property type="match status" value="1"/>
</dbReference>
<keyword evidence="9" id="KW-0119">Carbohydrate metabolism</keyword>
<evidence type="ECO:0000256" key="10">
    <source>
        <dbReference type="ARBA" id="ARBA00044906"/>
    </source>
</evidence>
<dbReference type="PIRSF" id="PIRSF001365">
    <property type="entry name" value="DHDPS"/>
    <property type="match status" value="1"/>
</dbReference>
<dbReference type="Proteomes" id="UP000694925">
    <property type="component" value="Unplaced"/>
</dbReference>
<dbReference type="AlphaFoldDB" id="A0AAJ7JI09"/>
<keyword evidence="8" id="KW-0704">Schiff base</keyword>
<evidence type="ECO:0000256" key="13">
    <source>
        <dbReference type="PIRSR" id="PIRSR001365-2"/>
    </source>
</evidence>
<evidence type="ECO:0000256" key="12">
    <source>
        <dbReference type="PIRSR" id="PIRSR001365-1"/>
    </source>
</evidence>
<accession>A0AAJ7JI09</accession>
<feature type="binding site" evidence="13">
    <location>
        <position position="78"/>
    </location>
    <ligand>
        <name>pyruvate</name>
        <dbReference type="ChEBI" id="CHEBI:15361"/>
    </ligand>
</feature>
<proteinExistence type="inferred from homology"/>
<dbReference type="GeneID" id="108632974"/>
<dbReference type="RefSeq" id="XP_017893357.1">
    <property type="nucleotide sequence ID" value="XM_018037868.2"/>
</dbReference>
<evidence type="ECO:0000256" key="6">
    <source>
        <dbReference type="ARBA" id="ARBA00022490"/>
    </source>
</evidence>
<dbReference type="EC" id="4.1.3.3" evidence="5"/>
<comment type="subunit">
    <text evidence="4">Homotetramer.</text>
</comment>
<gene>
    <name evidence="15" type="primary">LOC108632974</name>
</gene>
<feature type="active site" description="Schiff-base intermediate with substrate" evidence="12">
    <location>
        <position position="200"/>
    </location>
</feature>
<evidence type="ECO:0000256" key="9">
    <source>
        <dbReference type="ARBA" id="ARBA00023277"/>
    </source>
</evidence>
<evidence type="ECO:0000256" key="11">
    <source>
        <dbReference type="PIRNR" id="PIRNR001365"/>
    </source>
</evidence>
<evidence type="ECO:0000256" key="2">
    <source>
        <dbReference type="ARBA" id="ARBA00004878"/>
    </source>
</evidence>
<evidence type="ECO:0000256" key="3">
    <source>
        <dbReference type="ARBA" id="ARBA00006324"/>
    </source>
</evidence>
<evidence type="ECO:0000313" key="15">
    <source>
        <dbReference type="RefSeq" id="XP_017893357.1"/>
    </source>
</evidence>
<feature type="binding site" evidence="13">
    <location>
        <position position="242"/>
    </location>
    <ligand>
        <name>pyruvate</name>
        <dbReference type="ChEBI" id="CHEBI:15361"/>
    </ligand>
</feature>
<dbReference type="KEGG" id="ccal:108632974"/>
<organism evidence="14 15">
    <name type="scientific">Ceratina calcarata</name>
    <dbReference type="NCBI Taxonomy" id="156304"/>
    <lineage>
        <taxon>Eukaryota</taxon>
        <taxon>Metazoa</taxon>
        <taxon>Ecdysozoa</taxon>
        <taxon>Arthropoda</taxon>
        <taxon>Hexapoda</taxon>
        <taxon>Insecta</taxon>
        <taxon>Pterygota</taxon>
        <taxon>Neoptera</taxon>
        <taxon>Endopterygota</taxon>
        <taxon>Hymenoptera</taxon>
        <taxon>Apocrita</taxon>
        <taxon>Aculeata</taxon>
        <taxon>Apoidea</taxon>
        <taxon>Anthophila</taxon>
        <taxon>Apidae</taxon>
        <taxon>Ceratina</taxon>
        <taxon>Zadontomerus</taxon>
    </lineage>
</organism>
<dbReference type="InterPro" id="IPR020624">
    <property type="entry name" value="Schiff_base-form_aldolases_CS"/>
</dbReference>
<keyword evidence="7 11" id="KW-0456">Lyase</keyword>
<dbReference type="GO" id="GO:0008747">
    <property type="term" value="F:N-acetylneuraminate lyase activity"/>
    <property type="evidence" value="ECO:0007669"/>
    <property type="project" value="UniProtKB-EC"/>
</dbReference>
<dbReference type="PRINTS" id="PR00146">
    <property type="entry name" value="DHPICSNTHASE"/>
</dbReference>
<sequence length="291" mass="32247">MKIFLLIQFAAFRQPILRRFASYFTMPKLPFTYKGLITPVFTPFNSDSARSLNLPIIAQYAQYLAKKQVTGVLVNGTTGEGPSLSTNERKLVAEAWANAVRTTNQHLMIQVGGTNLPDVLELAKHAEGIKADSILCLPELYFKPATQEELKDYLKLVGSAAPNTPLLYYHFPDMTNVTFHMGQCLQSLVGDEIPTFAGIKFTSPKLDEGAQAFRVNNKKYAVFLGNDQLITAATALGMDSFITTTSNLFPEITLEALNEGKLGNVLKSREKQESLSKMMFTISKYGKNTID</sequence>
<feature type="active site" description="Proton donor/acceptor" evidence="12">
    <location>
        <position position="169"/>
    </location>
</feature>
<comment type="subcellular location">
    <subcellularLocation>
        <location evidence="1">Cytoplasm</location>
    </subcellularLocation>
</comment>
<dbReference type="InterPro" id="IPR013785">
    <property type="entry name" value="Aldolase_TIM"/>
</dbReference>
<dbReference type="SUPFAM" id="SSF51569">
    <property type="entry name" value="Aldolase"/>
    <property type="match status" value="1"/>
</dbReference>
<keyword evidence="6" id="KW-0963">Cytoplasm</keyword>
<keyword evidence="14" id="KW-1185">Reference proteome</keyword>
<evidence type="ECO:0000256" key="1">
    <source>
        <dbReference type="ARBA" id="ARBA00004496"/>
    </source>
</evidence>